<gene>
    <name evidence="1" type="ORF">D9758_013719</name>
</gene>
<organism evidence="1 2">
    <name type="scientific">Tetrapyrgos nigripes</name>
    <dbReference type="NCBI Taxonomy" id="182062"/>
    <lineage>
        <taxon>Eukaryota</taxon>
        <taxon>Fungi</taxon>
        <taxon>Dikarya</taxon>
        <taxon>Basidiomycota</taxon>
        <taxon>Agaricomycotina</taxon>
        <taxon>Agaricomycetes</taxon>
        <taxon>Agaricomycetidae</taxon>
        <taxon>Agaricales</taxon>
        <taxon>Marasmiineae</taxon>
        <taxon>Marasmiaceae</taxon>
        <taxon>Tetrapyrgos</taxon>
    </lineage>
</organism>
<evidence type="ECO:0000313" key="2">
    <source>
        <dbReference type="Proteomes" id="UP000559256"/>
    </source>
</evidence>
<keyword evidence="2" id="KW-1185">Reference proteome</keyword>
<dbReference type="Proteomes" id="UP000559256">
    <property type="component" value="Unassembled WGS sequence"/>
</dbReference>
<evidence type="ECO:0000313" key="1">
    <source>
        <dbReference type="EMBL" id="KAF5356718.1"/>
    </source>
</evidence>
<reference evidence="1 2" key="1">
    <citation type="journal article" date="2020" name="ISME J.">
        <title>Uncovering the hidden diversity of litter-decomposition mechanisms in mushroom-forming fungi.</title>
        <authorList>
            <person name="Floudas D."/>
            <person name="Bentzer J."/>
            <person name="Ahren D."/>
            <person name="Johansson T."/>
            <person name="Persson P."/>
            <person name="Tunlid A."/>
        </authorList>
    </citation>
    <scope>NUCLEOTIDE SEQUENCE [LARGE SCALE GENOMIC DNA]</scope>
    <source>
        <strain evidence="1 2">CBS 291.85</strain>
    </source>
</reference>
<protein>
    <submittedName>
        <fullName evidence="1">Uncharacterized protein</fullName>
    </submittedName>
</protein>
<comment type="caution">
    <text evidence="1">The sequence shown here is derived from an EMBL/GenBank/DDBJ whole genome shotgun (WGS) entry which is preliminary data.</text>
</comment>
<proteinExistence type="predicted"/>
<dbReference type="AlphaFoldDB" id="A0A8H5G1T6"/>
<accession>A0A8H5G1T6</accession>
<sequence length="72" mass="8399">MKFRNSPTSFPLRGHRWNVPQTLHHAIRHQNLPPTGNFTVYIFSDPVVLSPSPDVHVTLRLHDECNRSDVWK</sequence>
<name>A0A8H5G1T6_9AGAR</name>
<dbReference type="OrthoDB" id="57939at2759"/>
<dbReference type="EMBL" id="JAACJM010000053">
    <property type="protein sequence ID" value="KAF5356718.1"/>
    <property type="molecule type" value="Genomic_DNA"/>
</dbReference>